<dbReference type="InterPro" id="IPR013011">
    <property type="entry name" value="PTS_EIIB_2"/>
</dbReference>
<reference evidence="4" key="1">
    <citation type="submission" date="2015-07" db="EMBL/GenBank/DDBJ databases">
        <title>Genome sequencing project for genomic taxonomy and phylogenomics of Bacillus-like bacteria.</title>
        <authorList>
            <person name="Liu B."/>
            <person name="Wang J."/>
            <person name="Zhu Y."/>
            <person name="Liu G."/>
            <person name="Chen Q."/>
            <person name="Chen Z."/>
            <person name="Lan J."/>
            <person name="Che J."/>
            <person name="Ge C."/>
            <person name="Shi H."/>
            <person name="Pan Z."/>
            <person name="Liu X."/>
        </authorList>
    </citation>
    <scope>NUCLEOTIDE SEQUENCE [LARGE SCALE GENOMIC DNA]</scope>
    <source>
        <strain evidence="4">FJAT-27997</strain>
    </source>
</reference>
<dbReference type="GO" id="GO:0008982">
    <property type="term" value="F:protein-N(PI)-phosphohistidine-sugar phosphotransferase activity"/>
    <property type="evidence" value="ECO:0007669"/>
    <property type="project" value="InterPro"/>
</dbReference>
<keyword evidence="1" id="KW-0808">Transferase</keyword>
<protein>
    <submittedName>
        <fullName evidence="3">PTS galactitol transporter subunit IIB</fullName>
    </submittedName>
</protein>
<dbReference type="OrthoDB" id="6505030at2"/>
<dbReference type="GO" id="GO:0009401">
    <property type="term" value="P:phosphoenolpyruvate-dependent sugar phosphotransferase system"/>
    <property type="evidence" value="ECO:0007669"/>
    <property type="project" value="InterPro"/>
</dbReference>
<gene>
    <name evidence="3" type="ORF">AC625_09465</name>
</gene>
<dbReference type="InterPro" id="IPR036095">
    <property type="entry name" value="PTS_EIIB-like_sf"/>
</dbReference>
<feature type="domain" description="PTS EIIB type-2" evidence="2">
    <location>
        <begin position="6"/>
        <end position="98"/>
    </location>
</feature>
<accession>A0A0K9GU09</accession>
<evidence type="ECO:0000256" key="1">
    <source>
        <dbReference type="ARBA" id="ARBA00022679"/>
    </source>
</evidence>
<dbReference type="RefSeq" id="WP_049681079.1">
    <property type="nucleotide sequence ID" value="NZ_LFZW01000001.1"/>
</dbReference>
<keyword evidence="4" id="KW-1185">Reference proteome</keyword>
<dbReference type="PATRIC" id="fig|1679170.3.peg.2094"/>
<sequence>MSNSKIQIVVACGSGVATSTIAADAVKELLTELGIQNYNLVKTSMTELPNMVDSTDVILTTNNYKTDEKPCLNIMGFVTGINEEKLKSQLAEIFLNLK</sequence>
<dbReference type="SUPFAM" id="SSF52794">
    <property type="entry name" value="PTS system IIB component-like"/>
    <property type="match status" value="1"/>
</dbReference>
<dbReference type="CDD" id="cd05566">
    <property type="entry name" value="PTS_IIB_galactitol"/>
    <property type="match status" value="1"/>
</dbReference>
<dbReference type="AlphaFoldDB" id="A0A0K9GU09"/>
<dbReference type="Proteomes" id="UP000037146">
    <property type="component" value="Unassembled WGS sequence"/>
</dbReference>
<evidence type="ECO:0000313" key="3">
    <source>
        <dbReference type="EMBL" id="KMY49737.1"/>
    </source>
</evidence>
<dbReference type="STRING" id="1679170.AC625_09465"/>
<dbReference type="Pfam" id="PF02302">
    <property type="entry name" value="PTS_IIB"/>
    <property type="match status" value="1"/>
</dbReference>
<dbReference type="InterPro" id="IPR003501">
    <property type="entry name" value="PTS_EIIB_2/3"/>
</dbReference>
<dbReference type="PROSITE" id="PS51099">
    <property type="entry name" value="PTS_EIIB_TYPE_2"/>
    <property type="match status" value="1"/>
</dbReference>
<dbReference type="EMBL" id="LFZW01000001">
    <property type="protein sequence ID" value="KMY49737.1"/>
    <property type="molecule type" value="Genomic_DNA"/>
</dbReference>
<evidence type="ECO:0000259" key="2">
    <source>
        <dbReference type="PROSITE" id="PS51099"/>
    </source>
</evidence>
<evidence type="ECO:0000313" key="4">
    <source>
        <dbReference type="Proteomes" id="UP000037146"/>
    </source>
</evidence>
<organism evidence="3 4">
    <name type="scientific">Peribacillus loiseleuriae</name>
    <dbReference type="NCBI Taxonomy" id="1679170"/>
    <lineage>
        <taxon>Bacteria</taxon>
        <taxon>Bacillati</taxon>
        <taxon>Bacillota</taxon>
        <taxon>Bacilli</taxon>
        <taxon>Bacillales</taxon>
        <taxon>Bacillaceae</taxon>
        <taxon>Peribacillus</taxon>
    </lineage>
</organism>
<proteinExistence type="predicted"/>
<name>A0A0K9GU09_9BACI</name>
<dbReference type="Gene3D" id="3.40.50.2300">
    <property type="match status" value="1"/>
</dbReference>
<comment type="caution">
    <text evidence="3">The sequence shown here is derived from an EMBL/GenBank/DDBJ whole genome shotgun (WGS) entry which is preliminary data.</text>
</comment>